<evidence type="ECO:0000256" key="1">
    <source>
        <dbReference type="ARBA" id="ARBA00004613"/>
    </source>
</evidence>
<evidence type="ECO:0000256" key="5">
    <source>
        <dbReference type="ARBA" id="ARBA00022801"/>
    </source>
</evidence>
<keyword evidence="3" id="KW-0964">Secreted</keyword>
<evidence type="ECO:0000256" key="3">
    <source>
        <dbReference type="ARBA" id="ARBA00022525"/>
    </source>
</evidence>
<feature type="signal peptide" evidence="8">
    <location>
        <begin position="1"/>
        <end position="17"/>
    </location>
</feature>
<keyword evidence="5 8" id="KW-0378">Hydrolase</keyword>
<organism evidence="10 11">
    <name type="scientific">Hypocrea virens (strain Gv29-8 / FGSC 10586)</name>
    <name type="common">Gliocladium virens</name>
    <name type="synonym">Trichoderma virens</name>
    <dbReference type="NCBI Taxonomy" id="413071"/>
    <lineage>
        <taxon>Eukaryota</taxon>
        <taxon>Fungi</taxon>
        <taxon>Dikarya</taxon>
        <taxon>Ascomycota</taxon>
        <taxon>Pezizomycotina</taxon>
        <taxon>Sordariomycetes</taxon>
        <taxon>Hypocreomycetidae</taxon>
        <taxon>Hypocreales</taxon>
        <taxon>Hypocreaceae</taxon>
        <taxon>Trichoderma</taxon>
    </lineage>
</organism>
<proteinExistence type="inferred from homology"/>
<sequence length="571" mass="61798">MAILKAITAGLLPLVGAVPASPLASRAEADVVEVILPSGTIIGSVGETVDTFNGIPYADAPVGDLRFRPPVKLSRDLGNFNATKKPLSCPQGPLVTLKGVSSVADIAGAATIFNSTTGDDEAPASSEDCLTINVQRPNGVQAGDGLPVLFWIYGGGFLGGSTAGFDGTKLIDTGVSLNQPFIFVAVNYRVAAWGFMPGREILEEGSGNAGLLDQRMGLEWVADNIEAFGGDPDKVTIWGESAGAISVFDQLVLFNGDATYNGKPLFRGAIMNSGSATPTDPLDSDKGQAIYDAIVEEAGCEGDDSLTCLRELDNDQFTVAANSVPGIFSYSSLALSFLPRPDGRVLTDSPDVLQRTERFHRVPMIIGTQEDEGTLFALTQKNMSTTEQIVDYLAEFYFHDADTDQITGLVDTYSSDPRDGSPYGVGGIWDIYPGQGRLASMLGDIVFNLIRRISLQTFADIAFEVPTWSYFSSYKYHPILGVFGTYHGSDIGVLFSDDNDKYPTITGRTYYINFLYNLDPNEGASVDVFWPEWKDENKLLNFKATENVLKDDDYRNASSTYLIDHIDYLRF</sequence>
<dbReference type="FunFam" id="3.40.50.1820:FF:000213">
    <property type="entry name" value="Carboxylic ester hydrolase"/>
    <property type="match status" value="1"/>
</dbReference>
<evidence type="ECO:0000256" key="2">
    <source>
        <dbReference type="ARBA" id="ARBA00005964"/>
    </source>
</evidence>
<dbReference type="Gene3D" id="3.40.50.1820">
    <property type="entry name" value="alpha/beta hydrolase"/>
    <property type="match status" value="1"/>
</dbReference>
<dbReference type="GO" id="GO:0005576">
    <property type="term" value="C:extracellular region"/>
    <property type="evidence" value="ECO:0007669"/>
    <property type="project" value="UniProtKB-SubCell"/>
</dbReference>
<dbReference type="AlphaFoldDB" id="G9MS32"/>
<dbReference type="VEuPathDB" id="FungiDB:TRIVIDRAFT_60282"/>
<accession>G9MS32</accession>
<evidence type="ECO:0000256" key="7">
    <source>
        <dbReference type="ARBA" id="ARBA00023180"/>
    </source>
</evidence>
<comment type="subcellular location">
    <subcellularLocation>
        <location evidence="1">Secreted</location>
    </subcellularLocation>
</comment>
<comment type="caution">
    <text evidence="10">The sequence shown here is derived from an EMBL/GenBank/DDBJ whole genome shotgun (WGS) entry which is preliminary data.</text>
</comment>
<dbReference type="eggNOG" id="KOG4389">
    <property type="taxonomic scope" value="Eukaryota"/>
</dbReference>
<evidence type="ECO:0000313" key="11">
    <source>
        <dbReference type="Proteomes" id="UP000007115"/>
    </source>
</evidence>
<evidence type="ECO:0000256" key="8">
    <source>
        <dbReference type="RuleBase" id="RU361235"/>
    </source>
</evidence>
<gene>
    <name evidence="10" type="ORF">TRIVIDRAFT_60282</name>
</gene>
<dbReference type="EC" id="3.1.1.-" evidence="8"/>
<dbReference type="InterPro" id="IPR019826">
    <property type="entry name" value="Carboxylesterase_B_AS"/>
</dbReference>
<dbReference type="OMA" id="YFPRASN"/>
<keyword evidence="7" id="KW-0325">Glycoprotein</keyword>
<evidence type="ECO:0000313" key="10">
    <source>
        <dbReference type="EMBL" id="EHK22899.1"/>
    </source>
</evidence>
<keyword evidence="11" id="KW-1185">Reference proteome</keyword>
<dbReference type="EMBL" id="ABDF02000006">
    <property type="protein sequence ID" value="EHK22899.1"/>
    <property type="molecule type" value="Genomic_DNA"/>
</dbReference>
<evidence type="ECO:0000256" key="6">
    <source>
        <dbReference type="ARBA" id="ARBA00023098"/>
    </source>
</evidence>
<dbReference type="InParanoid" id="G9MS32"/>
<dbReference type="SUPFAM" id="SSF53474">
    <property type="entry name" value="alpha/beta-Hydrolases"/>
    <property type="match status" value="1"/>
</dbReference>
<dbReference type="PANTHER" id="PTHR11559">
    <property type="entry name" value="CARBOXYLESTERASE"/>
    <property type="match status" value="1"/>
</dbReference>
<dbReference type="RefSeq" id="XP_013957105.1">
    <property type="nucleotide sequence ID" value="XM_014101630.1"/>
</dbReference>
<feature type="domain" description="Carboxylesterase type B" evidence="9">
    <location>
        <begin position="34"/>
        <end position="547"/>
    </location>
</feature>
<evidence type="ECO:0000259" key="9">
    <source>
        <dbReference type="Pfam" id="PF00135"/>
    </source>
</evidence>
<dbReference type="STRING" id="413071.G9MS32"/>
<dbReference type="InterPro" id="IPR050309">
    <property type="entry name" value="Type-B_Carboxylest/Lipase"/>
</dbReference>
<keyword evidence="4 8" id="KW-0732">Signal</keyword>
<dbReference type="Proteomes" id="UP000007115">
    <property type="component" value="Unassembled WGS sequence"/>
</dbReference>
<name>G9MS32_HYPVG</name>
<reference evidence="10 11" key="1">
    <citation type="journal article" date="2011" name="Genome Biol.">
        <title>Comparative genome sequence analysis underscores mycoparasitism as the ancestral life style of Trichoderma.</title>
        <authorList>
            <person name="Kubicek C.P."/>
            <person name="Herrera-Estrella A."/>
            <person name="Seidl-Seiboth V."/>
            <person name="Martinez D.A."/>
            <person name="Druzhinina I.S."/>
            <person name="Thon M."/>
            <person name="Zeilinger S."/>
            <person name="Casas-Flores S."/>
            <person name="Horwitz B.A."/>
            <person name="Mukherjee P.K."/>
            <person name="Mukherjee M."/>
            <person name="Kredics L."/>
            <person name="Alcaraz L.D."/>
            <person name="Aerts A."/>
            <person name="Antal Z."/>
            <person name="Atanasova L."/>
            <person name="Cervantes-Badillo M.G."/>
            <person name="Challacombe J."/>
            <person name="Chertkov O."/>
            <person name="McCluskey K."/>
            <person name="Coulpier F."/>
            <person name="Deshpande N."/>
            <person name="von Doehren H."/>
            <person name="Ebbole D.J."/>
            <person name="Esquivel-Naranjo E.U."/>
            <person name="Fekete E."/>
            <person name="Flipphi M."/>
            <person name="Glaser F."/>
            <person name="Gomez-Rodriguez E.Y."/>
            <person name="Gruber S."/>
            <person name="Han C."/>
            <person name="Henrissat B."/>
            <person name="Hermosa R."/>
            <person name="Hernandez-Onate M."/>
            <person name="Karaffa L."/>
            <person name="Kosti I."/>
            <person name="Le Crom S."/>
            <person name="Lindquist E."/>
            <person name="Lucas S."/>
            <person name="Luebeck M."/>
            <person name="Luebeck P.S."/>
            <person name="Margeot A."/>
            <person name="Metz B."/>
            <person name="Misra M."/>
            <person name="Nevalainen H."/>
            <person name="Omann M."/>
            <person name="Packer N."/>
            <person name="Perrone G."/>
            <person name="Uresti-Rivera E.E."/>
            <person name="Salamov A."/>
            <person name="Schmoll M."/>
            <person name="Seiboth B."/>
            <person name="Shapiro H."/>
            <person name="Sukno S."/>
            <person name="Tamayo-Ramos J.A."/>
            <person name="Tisch D."/>
            <person name="Wiest A."/>
            <person name="Wilkinson H.H."/>
            <person name="Zhang M."/>
            <person name="Coutinho P.M."/>
            <person name="Kenerley C.M."/>
            <person name="Monte E."/>
            <person name="Baker S.E."/>
            <person name="Grigoriev I.V."/>
        </authorList>
    </citation>
    <scope>NUCLEOTIDE SEQUENCE [LARGE SCALE GENOMIC DNA]</scope>
    <source>
        <strain evidence="11">Gv29-8 / FGSC 10586</strain>
    </source>
</reference>
<dbReference type="GO" id="GO:0006629">
    <property type="term" value="P:lipid metabolic process"/>
    <property type="evidence" value="ECO:0007669"/>
    <property type="project" value="UniProtKB-KW"/>
</dbReference>
<dbReference type="PROSITE" id="PS00122">
    <property type="entry name" value="CARBOXYLESTERASE_B_1"/>
    <property type="match status" value="1"/>
</dbReference>
<dbReference type="InterPro" id="IPR002018">
    <property type="entry name" value="CarbesteraseB"/>
</dbReference>
<comment type="similarity">
    <text evidence="2 8">Belongs to the type-B carboxylesterase/lipase family.</text>
</comment>
<dbReference type="OrthoDB" id="408631at2759"/>
<protein>
    <recommendedName>
        <fullName evidence="8">Carboxylic ester hydrolase</fullName>
        <ecNumber evidence="8">3.1.1.-</ecNumber>
    </recommendedName>
</protein>
<dbReference type="ESTHER" id="hypvg-g9ms32">
    <property type="family name" value="Fungal_carboxylesterase_lipase"/>
</dbReference>
<feature type="chain" id="PRO_5005133249" description="Carboxylic ester hydrolase" evidence="8">
    <location>
        <begin position="18"/>
        <end position="571"/>
    </location>
</feature>
<dbReference type="InterPro" id="IPR029058">
    <property type="entry name" value="AB_hydrolase_fold"/>
</dbReference>
<dbReference type="GeneID" id="25796058"/>
<dbReference type="HOGENOM" id="CLU_006586_10_6_1"/>
<dbReference type="Pfam" id="PF00135">
    <property type="entry name" value="COesterase"/>
    <property type="match status" value="1"/>
</dbReference>
<dbReference type="GO" id="GO:0016787">
    <property type="term" value="F:hydrolase activity"/>
    <property type="evidence" value="ECO:0007669"/>
    <property type="project" value="UniProtKB-KW"/>
</dbReference>
<evidence type="ECO:0000256" key="4">
    <source>
        <dbReference type="ARBA" id="ARBA00022729"/>
    </source>
</evidence>
<keyword evidence="6" id="KW-0443">Lipid metabolism</keyword>